<dbReference type="InterPro" id="IPR006634">
    <property type="entry name" value="TLC-dom"/>
</dbReference>
<keyword evidence="9" id="KW-1185">Reference proteome</keyword>
<dbReference type="PROSITE" id="PS50922">
    <property type="entry name" value="TLC"/>
    <property type="match status" value="1"/>
</dbReference>
<feature type="domain" description="TLC" evidence="7">
    <location>
        <begin position="43"/>
        <end position="258"/>
    </location>
</feature>
<name>A0A507CFT7_9FUNG</name>
<evidence type="ECO:0000256" key="1">
    <source>
        <dbReference type="ARBA" id="ARBA00004141"/>
    </source>
</evidence>
<comment type="subcellular location">
    <subcellularLocation>
        <location evidence="1">Membrane</location>
        <topology evidence="1">Multi-pass membrane protein</topology>
    </subcellularLocation>
</comment>
<evidence type="ECO:0000313" key="8">
    <source>
        <dbReference type="EMBL" id="TPX36373.1"/>
    </source>
</evidence>
<keyword evidence="2 5" id="KW-0812">Transmembrane</keyword>
<dbReference type="Proteomes" id="UP000319731">
    <property type="component" value="Unassembled WGS sequence"/>
</dbReference>
<keyword evidence="3 6" id="KW-1133">Transmembrane helix</keyword>
<dbReference type="EMBL" id="QEAO01000005">
    <property type="protein sequence ID" value="TPX36373.1"/>
    <property type="molecule type" value="Genomic_DNA"/>
</dbReference>
<dbReference type="InterPro" id="IPR050846">
    <property type="entry name" value="TLCD"/>
</dbReference>
<feature type="transmembrane region" description="Helical" evidence="6">
    <location>
        <begin position="226"/>
        <end position="250"/>
    </location>
</feature>
<feature type="transmembrane region" description="Helical" evidence="6">
    <location>
        <begin position="149"/>
        <end position="166"/>
    </location>
</feature>
<evidence type="ECO:0000256" key="5">
    <source>
        <dbReference type="PROSITE-ProRule" id="PRU00205"/>
    </source>
</evidence>
<dbReference type="OrthoDB" id="10266980at2759"/>
<evidence type="ECO:0000313" key="9">
    <source>
        <dbReference type="Proteomes" id="UP000319731"/>
    </source>
</evidence>
<keyword evidence="4 5" id="KW-0472">Membrane</keyword>
<organism evidence="8 9">
    <name type="scientific">Synchytrium microbalum</name>
    <dbReference type="NCBI Taxonomy" id="1806994"/>
    <lineage>
        <taxon>Eukaryota</taxon>
        <taxon>Fungi</taxon>
        <taxon>Fungi incertae sedis</taxon>
        <taxon>Chytridiomycota</taxon>
        <taxon>Chytridiomycota incertae sedis</taxon>
        <taxon>Chytridiomycetes</taxon>
        <taxon>Synchytriales</taxon>
        <taxon>Synchytriaceae</taxon>
        <taxon>Synchytrium</taxon>
    </lineage>
</organism>
<sequence length="262" mass="30060">MGLWVSVYGGAYIMAKDLFATNSWFQKMIAGEPKNPAQKPSHADVEEAADKVVSTLNAIISTVGVVIWYFEDMKVMLKPEDFAFSHSAIREYCLCITGAYMMFDFGRILYYLLKPIPGTSPSGRIAFLIHHIVVASACFFSAALHYGTFYTGIFSFGEFTTVLLNLRFFLSKAGYRQSPIYTVNEYLFAILFFGIRVVGGWIMMWHMQVRWSAYQGGWEEHNTSTFIGYLVPACGYTHCVLQCWWFGMIVRMMYRKMKYNIK</sequence>
<dbReference type="SMART" id="SM00724">
    <property type="entry name" value="TLC"/>
    <property type="match status" value="1"/>
</dbReference>
<dbReference type="GO" id="GO:0005783">
    <property type="term" value="C:endoplasmic reticulum"/>
    <property type="evidence" value="ECO:0007669"/>
    <property type="project" value="TreeGrafter"/>
</dbReference>
<evidence type="ECO:0000256" key="4">
    <source>
        <dbReference type="ARBA" id="ARBA00023136"/>
    </source>
</evidence>
<comment type="caution">
    <text evidence="8">The sequence shown here is derived from an EMBL/GenBank/DDBJ whole genome shotgun (WGS) entry which is preliminary data.</text>
</comment>
<evidence type="ECO:0000256" key="2">
    <source>
        <dbReference type="ARBA" id="ARBA00022692"/>
    </source>
</evidence>
<reference evidence="8 9" key="1">
    <citation type="journal article" date="2019" name="Sci. Rep.">
        <title>Comparative genomics of chytrid fungi reveal insights into the obligate biotrophic and pathogenic lifestyle of Synchytrium endobioticum.</title>
        <authorList>
            <person name="van de Vossenberg B.T.L.H."/>
            <person name="Warris S."/>
            <person name="Nguyen H.D.T."/>
            <person name="van Gent-Pelzer M.P.E."/>
            <person name="Joly D.L."/>
            <person name="van de Geest H.C."/>
            <person name="Bonants P.J.M."/>
            <person name="Smith D.S."/>
            <person name="Levesque C.A."/>
            <person name="van der Lee T.A.J."/>
        </authorList>
    </citation>
    <scope>NUCLEOTIDE SEQUENCE [LARGE SCALE GENOMIC DNA]</scope>
    <source>
        <strain evidence="8 9">JEL517</strain>
    </source>
</reference>
<evidence type="ECO:0000256" key="3">
    <source>
        <dbReference type="ARBA" id="ARBA00022989"/>
    </source>
</evidence>
<proteinExistence type="predicted"/>
<dbReference type="GO" id="GO:0055088">
    <property type="term" value="P:lipid homeostasis"/>
    <property type="evidence" value="ECO:0007669"/>
    <property type="project" value="TreeGrafter"/>
</dbReference>
<dbReference type="GO" id="GO:0016020">
    <property type="term" value="C:membrane"/>
    <property type="evidence" value="ECO:0007669"/>
    <property type="project" value="UniProtKB-SubCell"/>
</dbReference>
<feature type="transmembrane region" description="Helical" evidence="6">
    <location>
        <begin position="89"/>
        <end position="113"/>
    </location>
</feature>
<dbReference type="PANTHER" id="PTHR13439">
    <property type="entry name" value="CT120 PROTEIN"/>
    <property type="match status" value="1"/>
</dbReference>
<dbReference type="RefSeq" id="XP_031026686.1">
    <property type="nucleotide sequence ID" value="XM_031167387.1"/>
</dbReference>
<gene>
    <name evidence="8" type="ORF">SmJEL517_g01459</name>
</gene>
<accession>A0A507CFT7</accession>
<dbReference type="GeneID" id="42002684"/>
<feature type="transmembrane region" description="Helical" evidence="6">
    <location>
        <begin position="52"/>
        <end position="69"/>
    </location>
</feature>
<protein>
    <recommendedName>
        <fullName evidence="7">TLC domain-containing protein</fullName>
    </recommendedName>
</protein>
<dbReference type="AlphaFoldDB" id="A0A507CFT7"/>
<evidence type="ECO:0000256" key="6">
    <source>
        <dbReference type="SAM" id="Phobius"/>
    </source>
</evidence>
<dbReference type="Pfam" id="PF03798">
    <property type="entry name" value="TRAM_LAG1_CLN8"/>
    <property type="match status" value="1"/>
</dbReference>
<dbReference type="PANTHER" id="PTHR13439:SF0">
    <property type="entry name" value="TOPOISOMERASE I DAMAGE AFFECTED PROTEIN 4"/>
    <property type="match status" value="1"/>
</dbReference>
<dbReference type="STRING" id="1806994.A0A507CFT7"/>
<evidence type="ECO:0000259" key="7">
    <source>
        <dbReference type="PROSITE" id="PS50922"/>
    </source>
</evidence>
<feature type="transmembrane region" description="Helical" evidence="6">
    <location>
        <begin position="186"/>
        <end position="206"/>
    </location>
</feature>